<dbReference type="InterPro" id="IPR020568">
    <property type="entry name" value="Ribosomal_Su5_D2-typ_SF"/>
</dbReference>
<dbReference type="PATRIC" id="fig|1423724.4.peg.1236"/>
<dbReference type="InterPro" id="IPR041431">
    <property type="entry name" value="Mvd1_C"/>
</dbReference>
<evidence type="ECO:0000256" key="6">
    <source>
        <dbReference type="ARBA" id="ARBA00023098"/>
    </source>
</evidence>
<evidence type="ECO:0000256" key="3">
    <source>
        <dbReference type="ARBA" id="ARBA00022516"/>
    </source>
</evidence>
<accession>A0A0R1TR63</accession>
<dbReference type="PANTHER" id="PTHR10977">
    <property type="entry name" value="DIPHOSPHOMEVALONATE DECARBOXYLASE"/>
    <property type="match status" value="1"/>
</dbReference>
<keyword evidence="11" id="KW-1185">Reference proteome</keyword>
<evidence type="ECO:0000259" key="8">
    <source>
        <dbReference type="Pfam" id="PF18376"/>
    </source>
</evidence>
<dbReference type="AlphaFoldDB" id="A0A0R1TR63"/>
<keyword evidence="7" id="KW-0456">Lyase</keyword>
<dbReference type="InterPro" id="IPR053859">
    <property type="entry name" value="MVD-like_N"/>
</dbReference>
<dbReference type="SUPFAM" id="SSF55060">
    <property type="entry name" value="GHMP Kinase, C-terminal domain"/>
    <property type="match status" value="1"/>
</dbReference>
<dbReference type="EMBL" id="AZFT01000053">
    <property type="protein sequence ID" value="KRL83919.1"/>
    <property type="molecule type" value="Genomic_DNA"/>
</dbReference>
<dbReference type="GO" id="GO:0005524">
    <property type="term" value="F:ATP binding"/>
    <property type="evidence" value="ECO:0007669"/>
    <property type="project" value="UniProtKB-KW"/>
</dbReference>
<proteinExistence type="inferred from homology"/>
<evidence type="ECO:0000256" key="1">
    <source>
        <dbReference type="ARBA" id="ARBA00008831"/>
    </source>
</evidence>
<dbReference type="Gene3D" id="3.30.70.890">
    <property type="entry name" value="GHMP kinase, C-terminal domain"/>
    <property type="match status" value="1"/>
</dbReference>
<dbReference type="FunFam" id="3.30.230.10:FF:000072">
    <property type="entry name" value="Diphosphomevalonate decarboxylase"/>
    <property type="match status" value="1"/>
</dbReference>
<feature type="domain" description="Diphosphomevalonate decarboxylase-like N-terminal" evidence="9">
    <location>
        <begin position="10"/>
        <end position="162"/>
    </location>
</feature>
<organism evidence="10 11">
    <name type="scientific">Ligilactobacillus apodemi DSM 16634 = JCM 16172</name>
    <dbReference type="NCBI Taxonomy" id="1423724"/>
    <lineage>
        <taxon>Bacteria</taxon>
        <taxon>Bacillati</taxon>
        <taxon>Bacillota</taxon>
        <taxon>Bacilli</taxon>
        <taxon>Lactobacillales</taxon>
        <taxon>Lactobacillaceae</taxon>
        <taxon>Ligilactobacillus</taxon>
    </lineage>
</organism>
<feature type="domain" description="Mvd1 C-terminal" evidence="8">
    <location>
        <begin position="176"/>
        <end position="309"/>
    </location>
</feature>
<dbReference type="Pfam" id="PF22700">
    <property type="entry name" value="MVD-like_N"/>
    <property type="match status" value="1"/>
</dbReference>
<reference evidence="10 11" key="1">
    <citation type="journal article" date="2015" name="Genome Announc.">
        <title>Expanding the biotechnology potential of lactobacilli through comparative genomics of 213 strains and associated genera.</title>
        <authorList>
            <person name="Sun Z."/>
            <person name="Harris H.M."/>
            <person name="McCann A."/>
            <person name="Guo C."/>
            <person name="Argimon S."/>
            <person name="Zhang W."/>
            <person name="Yang X."/>
            <person name="Jeffery I.B."/>
            <person name="Cooney J.C."/>
            <person name="Kagawa T.F."/>
            <person name="Liu W."/>
            <person name="Song Y."/>
            <person name="Salvetti E."/>
            <person name="Wrobel A."/>
            <person name="Rasinkangas P."/>
            <person name="Parkhill J."/>
            <person name="Rea M.C."/>
            <person name="O'Sullivan O."/>
            <person name="Ritari J."/>
            <person name="Douillard F.P."/>
            <person name="Paul Ross R."/>
            <person name="Yang R."/>
            <person name="Briner A.E."/>
            <person name="Felis G.E."/>
            <person name="de Vos W.M."/>
            <person name="Barrangou R."/>
            <person name="Klaenhammer T.R."/>
            <person name="Caufield P.W."/>
            <person name="Cui Y."/>
            <person name="Zhang H."/>
            <person name="O'Toole P.W."/>
        </authorList>
    </citation>
    <scope>NUCLEOTIDE SEQUENCE [LARGE SCALE GENOMIC DNA]</scope>
    <source>
        <strain evidence="10 11">DSM 16634</strain>
    </source>
</reference>
<keyword evidence="4" id="KW-0547">Nucleotide-binding</keyword>
<dbReference type="PIRSF" id="PIRSF015950">
    <property type="entry name" value="Mev_P_decrbx"/>
    <property type="match status" value="1"/>
</dbReference>
<dbReference type="OrthoDB" id="5498344at2"/>
<keyword evidence="5" id="KW-0067">ATP-binding</keyword>
<evidence type="ECO:0000259" key="9">
    <source>
        <dbReference type="Pfam" id="PF22700"/>
    </source>
</evidence>
<name>A0A0R1TR63_9LACO</name>
<keyword evidence="6" id="KW-0443">Lipid metabolism</keyword>
<dbReference type="Pfam" id="PF18376">
    <property type="entry name" value="MDD_C"/>
    <property type="match status" value="1"/>
</dbReference>
<dbReference type="GO" id="GO:0005829">
    <property type="term" value="C:cytosol"/>
    <property type="evidence" value="ECO:0007669"/>
    <property type="project" value="InterPro"/>
</dbReference>
<dbReference type="eggNOG" id="COG3407">
    <property type="taxonomic scope" value="Bacteria"/>
</dbReference>
<dbReference type="SUPFAM" id="SSF54211">
    <property type="entry name" value="Ribosomal protein S5 domain 2-like"/>
    <property type="match status" value="1"/>
</dbReference>
<evidence type="ECO:0000256" key="4">
    <source>
        <dbReference type="ARBA" id="ARBA00022741"/>
    </source>
</evidence>
<dbReference type="Gene3D" id="3.30.230.10">
    <property type="match status" value="1"/>
</dbReference>
<dbReference type="RefSeq" id="WP_025087435.1">
    <property type="nucleotide sequence ID" value="NZ_AZFT01000053.1"/>
</dbReference>
<evidence type="ECO:0000313" key="11">
    <source>
        <dbReference type="Proteomes" id="UP000051324"/>
    </source>
</evidence>
<evidence type="ECO:0000256" key="2">
    <source>
        <dbReference type="ARBA" id="ARBA00012296"/>
    </source>
</evidence>
<comment type="caution">
    <text evidence="10">The sequence shown here is derived from an EMBL/GenBank/DDBJ whole genome shotgun (WGS) entry which is preliminary data.</text>
</comment>
<evidence type="ECO:0000313" key="10">
    <source>
        <dbReference type="EMBL" id="KRL83919.1"/>
    </source>
</evidence>
<dbReference type="InterPro" id="IPR014721">
    <property type="entry name" value="Ribsml_uS5_D2-typ_fold_subgr"/>
</dbReference>
<keyword evidence="3" id="KW-0444">Lipid biosynthesis</keyword>
<dbReference type="InterPro" id="IPR029765">
    <property type="entry name" value="Mev_diP_decarb"/>
</dbReference>
<evidence type="ECO:0000256" key="7">
    <source>
        <dbReference type="ARBA" id="ARBA00023239"/>
    </source>
</evidence>
<protein>
    <recommendedName>
        <fullName evidence="2">diphosphomevalonate decarboxylase</fullName>
        <ecNumber evidence="2">4.1.1.33</ecNumber>
    </recommendedName>
</protein>
<dbReference type="PANTHER" id="PTHR10977:SF3">
    <property type="entry name" value="DIPHOSPHOMEVALONATE DECARBOXYLASE"/>
    <property type="match status" value="1"/>
</dbReference>
<dbReference type="STRING" id="1423724.FC32_GL001187"/>
<dbReference type="NCBIfam" id="TIGR01240">
    <property type="entry name" value="mevDPdecarb"/>
    <property type="match status" value="1"/>
</dbReference>
<dbReference type="GO" id="GO:0004163">
    <property type="term" value="F:diphosphomevalonate decarboxylase activity"/>
    <property type="evidence" value="ECO:0007669"/>
    <property type="project" value="UniProtKB-EC"/>
</dbReference>
<dbReference type="EC" id="4.1.1.33" evidence="2"/>
<comment type="similarity">
    <text evidence="1">Belongs to the diphosphomevalonate decarboxylase family.</text>
</comment>
<dbReference type="InterPro" id="IPR036554">
    <property type="entry name" value="GHMP_kinase_C_sf"/>
</dbReference>
<dbReference type="GO" id="GO:0019287">
    <property type="term" value="P:isopentenyl diphosphate biosynthetic process, mevalonate pathway"/>
    <property type="evidence" value="ECO:0007669"/>
    <property type="project" value="InterPro"/>
</dbReference>
<dbReference type="Proteomes" id="UP000051324">
    <property type="component" value="Unassembled WGS sequence"/>
</dbReference>
<dbReference type="InterPro" id="IPR005935">
    <property type="entry name" value="Mev_decarb"/>
</dbReference>
<gene>
    <name evidence="10" type="ORF">FC32_GL001187</name>
</gene>
<sequence length="324" mass="35374">MQTPKVTARAHTNIALVKYWGKKDEQLIIPQNGSLSLTLDHFYTDTTVCLDDNATQDTFILNGIKMDPTKVTKFMDLIRQQANVSTPAIIESVNHVPTMAGLASSASAYAALALAGSKAYRLELSPKDLSRLARRGSGSACRSIYGGFVEWKKGYDDASSYAVPFIENPTWDIKMIAIVVNGAQKKVASRAGMQTVVNTSPYYPAWIKQAELDLENIKQAILAKDFTKMGQIAESSAMRMHALNLSATPHFNYIEAQSLVAITQVEELRAHGIECYYTMDAGPNVKVICQGKDLQAILAKLKQHFADEQLLVSAAGPGAKIITS</sequence>
<evidence type="ECO:0000256" key="5">
    <source>
        <dbReference type="ARBA" id="ARBA00022840"/>
    </source>
</evidence>